<evidence type="ECO:0000313" key="3">
    <source>
        <dbReference type="EMBL" id="ONK80589.1"/>
    </source>
</evidence>
<dbReference type="AlphaFoldDB" id="A0A5P1FUB9"/>
<evidence type="ECO:0000259" key="2">
    <source>
        <dbReference type="Pfam" id="PF03732"/>
    </source>
</evidence>
<name>A0A5P1FUB9_ASPOF</name>
<proteinExistence type="predicted"/>
<dbReference type="OMA" id="HIVINHA"/>
<sequence>MLQGNFKELGVARPYPSEWDMIPYHPKFKPLNLVQFDGKGSPTQHIYYFQAQTRHIVGNDPIMTQSFNSTLKGVAFEWFCRLEPGSIQSWRDLERLFLARFFDDDTEVSMATLLSEKQKKTMSVSDFVKRFRNRLLHSRDQVSEATLVEMCRNNLSINILSKMDAVKARSWKDLVWQGEQVENMLKRINVEEPQESQPKKGGGKSNYNSQKQSKGKDTLAVETTSSLKSSTKQKGNTFDNHFQKKYDFKDEHVVSILTSLIKMNKIKLLEIKRNAEVSRTDDPNFCMYHRMVHHPTKACYILKDKIQALLDAGVMTLQAEQKKVSVNMVSL</sequence>
<dbReference type="InterPro" id="IPR005162">
    <property type="entry name" value="Retrotrans_gag_dom"/>
</dbReference>
<protein>
    <recommendedName>
        <fullName evidence="2">Retrotransposon gag domain-containing protein</fullName>
    </recommendedName>
</protein>
<dbReference type="Proteomes" id="UP000243459">
    <property type="component" value="Chromosome 1"/>
</dbReference>
<dbReference type="Gramene" id="ONK80589">
    <property type="protein sequence ID" value="ONK80589"/>
    <property type="gene ID" value="A4U43_C01F19520"/>
</dbReference>
<dbReference type="PANTHER" id="PTHR33223">
    <property type="entry name" value="CCHC-TYPE DOMAIN-CONTAINING PROTEIN"/>
    <property type="match status" value="1"/>
</dbReference>
<keyword evidence="4" id="KW-1185">Reference proteome</keyword>
<evidence type="ECO:0000313" key="4">
    <source>
        <dbReference type="Proteomes" id="UP000243459"/>
    </source>
</evidence>
<dbReference type="PANTHER" id="PTHR33223:SF8">
    <property type="entry name" value="OS04G0172440 PROTEIN"/>
    <property type="match status" value="1"/>
</dbReference>
<accession>A0A5P1FUB9</accession>
<reference evidence="4" key="1">
    <citation type="journal article" date="2017" name="Nat. Commun.">
        <title>The asparagus genome sheds light on the origin and evolution of a young Y chromosome.</title>
        <authorList>
            <person name="Harkess A."/>
            <person name="Zhou J."/>
            <person name="Xu C."/>
            <person name="Bowers J.E."/>
            <person name="Van der Hulst R."/>
            <person name="Ayyampalayam S."/>
            <person name="Mercati F."/>
            <person name="Riccardi P."/>
            <person name="McKain M.R."/>
            <person name="Kakrana A."/>
            <person name="Tang H."/>
            <person name="Ray J."/>
            <person name="Groenendijk J."/>
            <person name="Arikit S."/>
            <person name="Mathioni S.M."/>
            <person name="Nakano M."/>
            <person name="Shan H."/>
            <person name="Telgmann-Rauber A."/>
            <person name="Kanno A."/>
            <person name="Yue Z."/>
            <person name="Chen H."/>
            <person name="Li W."/>
            <person name="Chen Y."/>
            <person name="Xu X."/>
            <person name="Zhang Y."/>
            <person name="Luo S."/>
            <person name="Chen H."/>
            <person name="Gao J."/>
            <person name="Mao Z."/>
            <person name="Pires J.C."/>
            <person name="Luo M."/>
            <person name="Kudrna D."/>
            <person name="Wing R.A."/>
            <person name="Meyers B.C."/>
            <person name="Yi K."/>
            <person name="Kong H."/>
            <person name="Lavrijsen P."/>
            <person name="Sunseri F."/>
            <person name="Falavigna A."/>
            <person name="Ye Y."/>
            <person name="Leebens-Mack J.H."/>
            <person name="Chen G."/>
        </authorList>
    </citation>
    <scope>NUCLEOTIDE SEQUENCE [LARGE SCALE GENOMIC DNA]</scope>
    <source>
        <strain evidence="4">cv. DH0086</strain>
    </source>
</reference>
<dbReference type="EMBL" id="CM007381">
    <property type="protein sequence ID" value="ONK80589.1"/>
    <property type="molecule type" value="Genomic_DNA"/>
</dbReference>
<feature type="compositionally biased region" description="Low complexity" evidence="1">
    <location>
        <begin position="223"/>
        <end position="234"/>
    </location>
</feature>
<feature type="region of interest" description="Disordered" evidence="1">
    <location>
        <begin position="188"/>
        <end position="236"/>
    </location>
</feature>
<dbReference type="Pfam" id="PF03732">
    <property type="entry name" value="Retrotrans_gag"/>
    <property type="match status" value="1"/>
</dbReference>
<evidence type="ECO:0000256" key="1">
    <source>
        <dbReference type="SAM" id="MobiDB-lite"/>
    </source>
</evidence>
<organism evidence="3 4">
    <name type="scientific">Asparagus officinalis</name>
    <name type="common">Garden asparagus</name>
    <dbReference type="NCBI Taxonomy" id="4686"/>
    <lineage>
        <taxon>Eukaryota</taxon>
        <taxon>Viridiplantae</taxon>
        <taxon>Streptophyta</taxon>
        <taxon>Embryophyta</taxon>
        <taxon>Tracheophyta</taxon>
        <taxon>Spermatophyta</taxon>
        <taxon>Magnoliopsida</taxon>
        <taxon>Liliopsida</taxon>
        <taxon>Asparagales</taxon>
        <taxon>Asparagaceae</taxon>
        <taxon>Asparagoideae</taxon>
        <taxon>Asparagus</taxon>
    </lineage>
</organism>
<feature type="domain" description="Retrotransposon gag" evidence="2">
    <location>
        <begin position="67"/>
        <end position="153"/>
    </location>
</feature>
<gene>
    <name evidence="3" type="ORF">A4U43_C01F19520</name>
</gene>